<gene>
    <name evidence="2" type="ORF">PQR08_11490</name>
</gene>
<evidence type="ECO:0000313" key="2">
    <source>
        <dbReference type="EMBL" id="MFM0518044.1"/>
    </source>
</evidence>
<protein>
    <submittedName>
        <fullName evidence="2">Uncharacterized protein</fullName>
    </submittedName>
</protein>
<feature type="coiled-coil region" evidence="1">
    <location>
        <begin position="11"/>
        <end position="38"/>
    </location>
</feature>
<proteinExistence type="predicted"/>
<keyword evidence="3" id="KW-1185">Reference proteome</keyword>
<evidence type="ECO:0000313" key="3">
    <source>
        <dbReference type="Proteomes" id="UP001629462"/>
    </source>
</evidence>
<dbReference type="EMBL" id="JAQQDB010000009">
    <property type="protein sequence ID" value="MFM0518044.1"/>
    <property type="molecule type" value="Genomic_DNA"/>
</dbReference>
<name>A0ABW9CIG8_9BURK</name>
<accession>A0ABW9CIG8</accession>
<comment type="caution">
    <text evidence="2">The sequence shown here is derived from an EMBL/GenBank/DDBJ whole genome shotgun (WGS) entry which is preliminary data.</text>
</comment>
<reference evidence="2 3" key="1">
    <citation type="journal article" date="2024" name="Chem. Sci.">
        <title>Discovery of megapolipeptins by genome mining of a Burkholderiales bacteria collection.</title>
        <authorList>
            <person name="Paulo B.S."/>
            <person name="Recchia M.J.J."/>
            <person name="Lee S."/>
            <person name="Fergusson C.H."/>
            <person name="Romanowski S.B."/>
            <person name="Hernandez A."/>
            <person name="Krull N."/>
            <person name="Liu D.Y."/>
            <person name="Cavanagh H."/>
            <person name="Bos A."/>
            <person name="Gray C.A."/>
            <person name="Murphy B.T."/>
            <person name="Linington R.G."/>
            <person name="Eustaquio A.S."/>
        </authorList>
    </citation>
    <scope>NUCLEOTIDE SEQUENCE [LARGE SCALE GENOMIC DNA]</scope>
    <source>
        <strain evidence="2 3">RL17-374-BIF-D</strain>
    </source>
</reference>
<organism evidence="2 3">
    <name type="scientific">Caballeronia jiangsuensis</name>
    <dbReference type="NCBI Taxonomy" id="1458357"/>
    <lineage>
        <taxon>Bacteria</taxon>
        <taxon>Pseudomonadati</taxon>
        <taxon>Pseudomonadota</taxon>
        <taxon>Betaproteobacteria</taxon>
        <taxon>Burkholderiales</taxon>
        <taxon>Burkholderiaceae</taxon>
        <taxon>Caballeronia</taxon>
    </lineage>
</organism>
<evidence type="ECO:0000256" key="1">
    <source>
        <dbReference type="SAM" id="Coils"/>
    </source>
</evidence>
<dbReference type="Proteomes" id="UP001629462">
    <property type="component" value="Unassembled WGS sequence"/>
</dbReference>
<keyword evidence="1" id="KW-0175">Coiled coil</keyword>
<sequence length="57" mass="6358">MEFIIDPNASNENLNAMVAAAEAQIIDYRKAVAQLEQIRDMAKLKLLGRQIAEAEVE</sequence>
<dbReference type="RefSeq" id="WP_408161299.1">
    <property type="nucleotide sequence ID" value="NZ_JAQQDB010000009.1"/>
</dbReference>